<dbReference type="STRING" id="1036181.SAMN05421756_101374"/>
<name>A0A1H8ZVR8_9ACTN</name>
<gene>
    <name evidence="2" type="ORF">SAMN05421756_101374</name>
</gene>
<dbReference type="InterPro" id="IPR041664">
    <property type="entry name" value="AAA_16"/>
</dbReference>
<feature type="domain" description="Orc1-like AAA ATPase" evidence="1">
    <location>
        <begin position="1"/>
        <end position="159"/>
    </location>
</feature>
<dbReference type="Proteomes" id="UP000198504">
    <property type="component" value="Unassembled WGS sequence"/>
</dbReference>
<dbReference type="EMBL" id="FOFA01000001">
    <property type="protein sequence ID" value="SEP68371.1"/>
    <property type="molecule type" value="Genomic_DNA"/>
</dbReference>
<evidence type="ECO:0000259" key="1">
    <source>
        <dbReference type="Pfam" id="PF13191"/>
    </source>
</evidence>
<dbReference type="Gene3D" id="3.40.50.300">
    <property type="entry name" value="P-loop containing nucleotide triphosphate hydrolases"/>
    <property type="match status" value="1"/>
</dbReference>
<keyword evidence="3" id="KW-1185">Reference proteome</keyword>
<organism evidence="2 3">
    <name type="scientific">Microlunatus flavus</name>
    <dbReference type="NCBI Taxonomy" id="1036181"/>
    <lineage>
        <taxon>Bacteria</taxon>
        <taxon>Bacillati</taxon>
        <taxon>Actinomycetota</taxon>
        <taxon>Actinomycetes</taxon>
        <taxon>Propionibacteriales</taxon>
        <taxon>Propionibacteriaceae</taxon>
        <taxon>Microlunatus</taxon>
    </lineage>
</organism>
<reference evidence="3" key="1">
    <citation type="submission" date="2016-10" db="EMBL/GenBank/DDBJ databases">
        <authorList>
            <person name="Varghese N."/>
            <person name="Submissions S."/>
        </authorList>
    </citation>
    <scope>NUCLEOTIDE SEQUENCE [LARGE SCALE GENOMIC DNA]</scope>
    <source>
        <strain evidence="3">CGMCC 4.6856</strain>
    </source>
</reference>
<dbReference type="InterPro" id="IPR027417">
    <property type="entry name" value="P-loop_NTPase"/>
</dbReference>
<protein>
    <submittedName>
        <fullName evidence="2">AAA ATPase domain-containing protein</fullName>
    </submittedName>
</protein>
<dbReference type="SUPFAM" id="SSF52540">
    <property type="entry name" value="P-loop containing nucleoside triphosphate hydrolases"/>
    <property type="match status" value="1"/>
</dbReference>
<dbReference type="Pfam" id="PF13191">
    <property type="entry name" value="AAA_16"/>
    <property type="match status" value="1"/>
</dbReference>
<dbReference type="PANTHER" id="PTHR35894">
    <property type="entry name" value="GENERAL SECRETION PATHWAY PROTEIN A-RELATED"/>
    <property type="match status" value="1"/>
</dbReference>
<sequence>MVLYGLRGVGKTVLLAELAKQARDRAWVTAKFEAGSGKALRPSLGEALHGPLSDLARPGVGTRVLRALKTALSFKASYDTAGTWNFGLDLTGQPSGGADTGSIEADVSKLMRDVSAAAGEEGVGLALLVDEAQDLTSEELTALCAAIHLAGQDGWPLLVGLAGLPSLPRILAEAKSYSERLFEFEHIRELDEDLARSAVVEPAEAEDVAWEPDALALVIRETSGYPYFLQQLGQDTWNLAEGSPITLADARAGAERGRAALDTGFFRARWDRATRAEQRYLRAMAQDGDAGSQSGTVAERLGRKVTALGPVRASLIAKGLVYAPEHGVVAFTVPGMAAFVTRQSAENGA</sequence>
<dbReference type="InterPro" id="IPR052026">
    <property type="entry name" value="ExeA_AAA_ATPase_DNA-bind"/>
</dbReference>
<accession>A0A1H8ZVR8</accession>
<dbReference type="AlphaFoldDB" id="A0A1H8ZVR8"/>
<dbReference type="PANTHER" id="PTHR35894:SF1">
    <property type="entry name" value="PHOSPHORIBULOKINASE _ URIDINE KINASE FAMILY"/>
    <property type="match status" value="1"/>
</dbReference>
<evidence type="ECO:0000313" key="2">
    <source>
        <dbReference type="EMBL" id="SEP68371.1"/>
    </source>
</evidence>
<proteinExistence type="predicted"/>
<evidence type="ECO:0000313" key="3">
    <source>
        <dbReference type="Proteomes" id="UP000198504"/>
    </source>
</evidence>